<evidence type="ECO:0000313" key="2">
    <source>
        <dbReference type="Proteomes" id="UP000887116"/>
    </source>
</evidence>
<dbReference type="Proteomes" id="UP000887116">
    <property type="component" value="Unassembled WGS sequence"/>
</dbReference>
<name>A0A8X6GZ00_TRICU</name>
<comment type="caution">
    <text evidence="1">The sequence shown here is derived from an EMBL/GenBank/DDBJ whole genome shotgun (WGS) entry which is preliminary data.</text>
</comment>
<gene>
    <name evidence="1" type="ORF">TNCT_453581</name>
</gene>
<reference evidence="1" key="1">
    <citation type="submission" date="2020-07" db="EMBL/GenBank/DDBJ databases">
        <title>Multicomponent nature underlies the extraordinary mechanical properties of spider dragline silk.</title>
        <authorList>
            <person name="Kono N."/>
            <person name="Nakamura H."/>
            <person name="Mori M."/>
            <person name="Yoshida Y."/>
            <person name="Ohtoshi R."/>
            <person name="Malay A.D."/>
            <person name="Moran D.A.P."/>
            <person name="Tomita M."/>
            <person name="Numata K."/>
            <person name="Arakawa K."/>
        </authorList>
    </citation>
    <scope>NUCLEOTIDE SEQUENCE</scope>
</reference>
<accession>A0A8X6GZ00</accession>
<keyword evidence="2" id="KW-1185">Reference proteome</keyword>
<sequence>MITVPSLHLHAADIDNYLYNHLSPGVLFTGLSYLGGCAIPQSHTDKIFIHSSFSDRRYLTRLSFNRNHGHRRVHCTSALVLVAALNETTEINTTLIVYDDVDIVTMSVY</sequence>
<organism evidence="1 2">
    <name type="scientific">Trichonephila clavata</name>
    <name type="common">Joro spider</name>
    <name type="synonym">Nephila clavata</name>
    <dbReference type="NCBI Taxonomy" id="2740835"/>
    <lineage>
        <taxon>Eukaryota</taxon>
        <taxon>Metazoa</taxon>
        <taxon>Ecdysozoa</taxon>
        <taxon>Arthropoda</taxon>
        <taxon>Chelicerata</taxon>
        <taxon>Arachnida</taxon>
        <taxon>Araneae</taxon>
        <taxon>Araneomorphae</taxon>
        <taxon>Entelegynae</taxon>
        <taxon>Araneoidea</taxon>
        <taxon>Nephilidae</taxon>
        <taxon>Trichonephila</taxon>
    </lineage>
</organism>
<protein>
    <submittedName>
        <fullName evidence="1">Uncharacterized protein</fullName>
    </submittedName>
</protein>
<proteinExistence type="predicted"/>
<evidence type="ECO:0000313" key="1">
    <source>
        <dbReference type="EMBL" id="GFQ92818.1"/>
    </source>
</evidence>
<dbReference type="AlphaFoldDB" id="A0A8X6GZ00"/>
<dbReference type="EMBL" id="BMAO01004155">
    <property type="protein sequence ID" value="GFQ92818.1"/>
    <property type="molecule type" value="Genomic_DNA"/>
</dbReference>